<dbReference type="InterPro" id="IPR011711">
    <property type="entry name" value="GntR_C"/>
</dbReference>
<dbReference type="Gene3D" id="1.20.120.530">
    <property type="entry name" value="GntR ligand-binding domain-like"/>
    <property type="match status" value="1"/>
</dbReference>
<dbReference type="Pfam" id="PF00392">
    <property type="entry name" value="GntR"/>
    <property type="match status" value="1"/>
</dbReference>
<feature type="domain" description="HTH gntR-type" evidence="5">
    <location>
        <begin position="28"/>
        <end position="95"/>
    </location>
</feature>
<evidence type="ECO:0000313" key="7">
    <source>
        <dbReference type="Proteomes" id="UP000233766"/>
    </source>
</evidence>
<dbReference type="PANTHER" id="PTHR43537">
    <property type="entry name" value="TRANSCRIPTIONAL REGULATOR, GNTR FAMILY"/>
    <property type="match status" value="1"/>
</dbReference>
<dbReference type="InterPro" id="IPR000524">
    <property type="entry name" value="Tscrpt_reg_HTH_GntR"/>
</dbReference>
<dbReference type="SUPFAM" id="SSF46785">
    <property type="entry name" value="Winged helix' DNA-binding domain"/>
    <property type="match status" value="1"/>
</dbReference>
<dbReference type="PROSITE" id="PS50949">
    <property type="entry name" value="HTH_GNTR"/>
    <property type="match status" value="1"/>
</dbReference>
<evidence type="ECO:0000256" key="3">
    <source>
        <dbReference type="ARBA" id="ARBA00023163"/>
    </source>
</evidence>
<reference evidence="6 7" key="1">
    <citation type="submission" date="2017-12" db="EMBL/GenBank/DDBJ databases">
        <title>Sequencing the genomes of 1000 Actinobacteria strains.</title>
        <authorList>
            <person name="Klenk H.-P."/>
        </authorList>
    </citation>
    <scope>NUCLEOTIDE SEQUENCE [LARGE SCALE GENOMIC DNA]</scope>
    <source>
        <strain evidence="6 7">DSM 44489</strain>
    </source>
</reference>
<dbReference type="Pfam" id="PF07729">
    <property type="entry name" value="FCD"/>
    <property type="match status" value="1"/>
</dbReference>
<dbReference type="Proteomes" id="UP000233766">
    <property type="component" value="Unassembled WGS sequence"/>
</dbReference>
<dbReference type="EMBL" id="PJMW01000001">
    <property type="protein sequence ID" value="PKV98622.1"/>
    <property type="molecule type" value="Genomic_DNA"/>
</dbReference>
<dbReference type="Gene3D" id="1.10.10.10">
    <property type="entry name" value="Winged helix-like DNA-binding domain superfamily/Winged helix DNA-binding domain"/>
    <property type="match status" value="1"/>
</dbReference>
<protein>
    <submittedName>
        <fullName evidence="6">GntR family transcriptional regulator</fullName>
    </submittedName>
</protein>
<dbReference type="GO" id="GO:0003700">
    <property type="term" value="F:DNA-binding transcription factor activity"/>
    <property type="evidence" value="ECO:0007669"/>
    <property type="project" value="InterPro"/>
</dbReference>
<proteinExistence type="predicted"/>
<evidence type="ECO:0000256" key="1">
    <source>
        <dbReference type="ARBA" id="ARBA00023015"/>
    </source>
</evidence>
<feature type="region of interest" description="Disordered" evidence="4">
    <location>
        <begin position="1"/>
        <end position="30"/>
    </location>
</feature>
<comment type="caution">
    <text evidence="6">The sequence shown here is derived from an EMBL/GenBank/DDBJ whole genome shotgun (WGS) entry which is preliminary data.</text>
</comment>
<sequence>MHNVPNDNDPIQAESATRLPRSANSQRQQLSEDVASYVRELIISGRVRSGEFLRAEPIAEAVGVSNTPVREGLLLLSGEGFVELVPRRGFMVSAFSRQDVRDLFWAQATLAGELAARAAKSISPRQLAHLADVIAQHEQAVADGAGLDRIVALGHEFHRTINLAADSRRLALLLRSIVKQLPNRFYGNIEGHASESLDFHPAILEALQKRRAKAASTLMRDHIMSGADELIVMLEKQGMWSTPERSTA</sequence>
<name>A0A2N3WXK2_9NOCA</name>
<evidence type="ECO:0000256" key="4">
    <source>
        <dbReference type="SAM" id="MobiDB-lite"/>
    </source>
</evidence>
<gene>
    <name evidence="6" type="ORF">ATK86_0643</name>
</gene>
<evidence type="ECO:0000256" key="2">
    <source>
        <dbReference type="ARBA" id="ARBA00023125"/>
    </source>
</evidence>
<dbReference type="GO" id="GO:0003677">
    <property type="term" value="F:DNA binding"/>
    <property type="evidence" value="ECO:0007669"/>
    <property type="project" value="UniProtKB-KW"/>
</dbReference>
<dbReference type="InterPro" id="IPR036388">
    <property type="entry name" value="WH-like_DNA-bd_sf"/>
</dbReference>
<dbReference type="SMART" id="SM00895">
    <property type="entry name" value="FCD"/>
    <property type="match status" value="1"/>
</dbReference>
<keyword evidence="3" id="KW-0804">Transcription</keyword>
<evidence type="ECO:0000313" key="6">
    <source>
        <dbReference type="EMBL" id="PKV98622.1"/>
    </source>
</evidence>
<dbReference type="InterPro" id="IPR036390">
    <property type="entry name" value="WH_DNA-bd_sf"/>
</dbReference>
<evidence type="ECO:0000259" key="5">
    <source>
        <dbReference type="PROSITE" id="PS50949"/>
    </source>
</evidence>
<dbReference type="AlphaFoldDB" id="A0A2N3WXK2"/>
<organism evidence="6 7">
    <name type="scientific">Nocardia fluminea</name>
    <dbReference type="NCBI Taxonomy" id="134984"/>
    <lineage>
        <taxon>Bacteria</taxon>
        <taxon>Bacillati</taxon>
        <taxon>Actinomycetota</taxon>
        <taxon>Actinomycetes</taxon>
        <taxon>Mycobacteriales</taxon>
        <taxon>Nocardiaceae</taxon>
        <taxon>Nocardia</taxon>
    </lineage>
</organism>
<keyword evidence="7" id="KW-1185">Reference proteome</keyword>
<dbReference type="OrthoDB" id="3864082at2"/>
<keyword evidence="1" id="KW-0805">Transcription regulation</keyword>
<dbReference type="SMART" id="SM00345">
    <property type="entry name" value="HTH_GNTR"/>
    <property type="match status" value="1"/>
</dbReference>
<keyword evidence="2" id="KW-0238">DNA-binding</keyword>
<dbReference type="SUPFAM" id="SSF48008">
    <property type="entry name" value="GntR ligand-binding domain-like"/>
    <property type="match status" value="1"/>
</dbReference>
<accession>A0A2N3WXK2</accession>
<dbReference type="PANTHER" id="PTHR43537:SF24">
    <property type="entry name" value="GLUCONATE OPERON TRANSCRIPTIONAL REPRESSOR"/>
    <property type="match status" value="1"/>
</dbReference>
<dbReference type="InterPro" id="IPR008920">
    <property type="entry name" value="TF_FadR/GntR_C"/>
</dbReference>